<evidence type="ECO:0000313" key="4">
    <source>
        <dbReference type="EMBL" id="MBM9505134.1"/>
    </source>
</evidence>
<evidence type="ECO:0000256" key="1">
    <source>
        <dbReference type="ARBA" id="ARBA00009013"/>
    </source>
</evidence>
<dbReference type="PANTHER" id="PTHR33495:SF2">
    <property type="entry name" value="ANTI-SIGMA FACTOR ANTAGONIST TM_1081-RELATED"/>
    <property type="match status" value="1"/>
</dbReference>
<name>A0ABS2TP77_9ACTN</name>
<dbReference type="NCBIfam" id="TIGR00377">
    <property type="entry name" value="ant_ant_sig"/>
    <property type="match status" value="1"/>
</dbReference>
<dbReference type="Proteomes" id="UP000749040">
    <property type="component" value="Unassembled WGS sequence"/>
</dbReference>
<dbReference type="CDD" id="cd07043">
    <property type="entry name" value="STAS_anti-anti-sigma_factors"/>
    <property type="match status" value="1"/>
</dbReference>
<evidence type="ECO:0000256" key="2">
    <source>
        <dbReference type="RuleBase" id="RU003749"/>
    </source>
</evidence>
<dbReference type="Gene3D" id="3.30.750.24">
    <property type="entry name" value="STAS domain"/>
    <property type="match status" value="1"/>
</dbReference>
<dbReference type="Pfam" id="PF01740">
    <property type="entry name" value="STAS"/>
    <property type="match status" value="1"/>
</dbReference>
<gene>
    <name evidence="4" type="ORF">ITX44_11385</name>
</gene>
<evidence type="ECO:0000259" key="3">
    <source>
        <dbReference type="PROSITE" id="PS50801"/>
    </source>
</evidence>
<dbReference type="InterPro" id="IPR036513">
    <property type="entry name" value="STAS_dom_sf"/>
</dbReference>
<comment type="similarity">
    <text evidence="1 2">Belongs to the anti-sigma-factor antagonist family.</text>
</comment>
<accession>A0ABS2TP77</accession>
<feature type="domain" description="STAS" evidence="3">
    <location>
        <begin position="15"/>
        <end position="141"/>
    </location>
</feature>
<keyword evidence="5" id="KW-1185">Reference proteome</keyword>
<protein>
    <recommendedName>
        <fullName evidence="2">Anti-sigma factor antagonist</fullName>
    </recommendedName>
</protein>
<dbReference type="InterPro" id="IPR002645">
    <property type="entry name" value="STAS_dom"/>
</dbReference>
<organism evidence="4 5">
    <name type="scientific">Actinacidiphila acididurans</name>
    <dbReference type="NCBI Taxonomy" id="2784346"/>
    <lineage>
        <taxon>Bacteria</taxon>
        <taxon>Bacillati</taxon>
        <taxon>Actinomycetota</taxon>
        <taxon>Actinomycetes</taxon>
        <taxon>Kitasatosporales</taxon>
        <taxon>Streptomycetaceae</taxon>
        <taxon>Actinacidiphila</taxon>
    </lineage>
</organism>
<dbReference type="InterPro" id="IPR003658">
    <property type="entry name" value="Anti-sigma_ant"/>
</dbReference>
<sequence>MTTPEPTARRGGNRVEVTRAERDGWVVVTVAGEMDLISSPAVRQNVHDAVAEGRRQVVLDLAGVRFCDSSGVGVMIGARRLMRSCAGRLRIVLPQDAPGAPRLGAGASAGGEAHVNRVLAALGVRRLFEVYPDLTAATDDSARPLSA</sequence>
<dbReference type="SUPFAM" id="SSF52091">
    <property type="entry name" value="SpoIIaa-like"/>
    <property type="match status" value="1"/>
</dbReference>
<reference evidence="4 5" key="1">
    <citation type="submission" date="2021-01" db="EMBL/GenBank/DDBJ databases">
        <title>Streptomyces acididurans sp. nov., isolated from a peat swamp forest soil.</title>
        <authorList>
            <person name="Chantavorakit T."/>
            <person name="Duangmal K."/>
        </authorList>
    </citation>
    <scope>NUCLEOTIDE SEQUENCE [LARGE SCALE GENOMIC DNA]</scope>
    <source>
        <strain evidence="4 5">KK5PA1</strain>
    </source>
</reference>
<proteinExistence type="inferred from homology"/>
<comment type="caution">
    <text evidence="4">The sequence shown here is derived from an EMBL/GenBank/DDBJ whole genome shotgun (WGS) entry which is preliminary data.</text>
</comment>
<evidence type="ECO:0000313" key="5">
    <source>
        <dbReference type="Proteomes" id="UP000749040"/>
    </source>
</evidence>
<dbReference type="PROSITE" id="PS50801">
    <property type="entry name" value="STAS"/>
    <property type="match status" value="1"/>
</dbReference>
<dbReference type="PANTHER" id="PTHR33495">
    <property type="entry name" value="ANTI-SIGMA FACTOR ANTAGONIST TM_1081-RELATED-RELATED"/>
    <property type="match status" value="1"/>
</dbReference>
<dbReference type="EMBL" id="JADKYB010000005">
    <property type="protein sequence ID" value="MBM9505134.1"/>
    <property type="molecule type" value="Genomic_DNA"/>
</dbReference>